<organism evidence="4 5">
    <name type="scientific">Thermus thermophilus (strain ATCC 27634 / DSM 579 / HB8)</name>
    <dbReference type="NCBI Taxonomy" id="300852"/>
    <lineage>
        <taxon>Bacteria</taxon>
        <taxon>Thermotogati</taxon>
        <taxon>Deinococcota</taxon>
        <taxon>Deinococci</taxon>
        <taxon>Thermales</taxon>
        <taxon>Thermaceae</taxon>
        <taxon>Thermus</taxon>
    </lineage>
</organism>
<keyword evidence="2" id="KW-0732">Signal</keyword>
<dbReference type="HOGENOM" id="CLU_009369_0_0_0"/>
<accession>Q53VY9</accession>
<dbReference type="RefSeq" id="WP_011229124.1">
    <property type="nucleotide sequence ID" value="NC_006462.1"/>
</dbReference>
<dbReference type="EnsemblBacteria" id="BAD71976">
    <property type="protein sequence ID" value="BAD71976"/>
    <property type="gene ID" value="BAD71976"/>
</dbReference>
<dbReference type="EMBL" id="AP008227">
    <property type="protein sequence ID" value="BAD71976.1"/>
    <property type="molecule type" value="Genomic_DNA"/>
</dbReference>
<evidence type="ECO:0000256" key="1">
    <source>
        <dbReference type="SAM" id="MobiDB-lite"/>
    </source>
</evidence>
<dbReference type="NCBIfam" id="TIGR01451">
    <property type="entry name" value="B_ant_repeat"/>
    <property type="match status" value="2"/>
</dbReference>
<reference evidence="4 5" key="1">
    <citation type="submission" date="2004-11" db="EMBL/GenBank/DDBJ databases">
        <title>Complete genome sequence of Thermus thermophilus HB8.</title>
        <authorList>
            <person name="Masui R."/>
            <person name="Kurokawa K."/>
            <person name="Nakagawa N."/>
            <person name="Tokunaga F."/>
            <person name="Koyama Y."/>
            <person name="Shibata T."/>
            <person name="Oshima T."/>
            <person name="Yokoyama S."/>
            <person name="Yasunaga T."/>
            <person name="Kuramitsu S."/>
        </authorList>
    </citation>
    <scope>NUCLEOTIDE SEQUENCE [LARGE SCALE GENOMIC DNA]</scope>
    <source>
        <strain evidence="5">ATCC 27634 / DSM 579 / HB8</strain>
        <plasmid evidence="4 5">pTT27</plasmid>
    </source>
</reference>
<keyword evidence="4" id="KW-0614">Plasmid</keyword>
<dbReference type="GeneID" id="3168421"/>
<feature type="domain" description="DUF11" evidence="3">
    <location>
        <begin position="770"/>
        <end position="857"/>
    </location>
</feature>
<dbReference type="InterPro" id="IPR047589">
    <property type="entry name" value="DUF11_rpt"/>
</dbReference>
<dbReference type="PANTHER" id="PTHR39198">
    <property type="entry name" value="HYPOTHETICAL MEMBRANE PROTEIN, CONSERVED"/>
    <property type="match status" value="1"/>
</dbReference>
<evidence type="ECO:0000259" key="3">
    <source>
        <dbReference type="Pfam" id="PF01345"/>
    </source>
</evidence>
<feature type="region of interest" description="Disordered" evidence="1">
    <location>
        <begin position="518"/>
        <end position="539"/>
    </location>
</feature>
<evidence type="ECO:0000313" key="4">
    <source>
        <dbReference type="EMBL" id="BAD71976.1"/>
    </source>
</evidence>
<dbReference type="InterPro" id="IPR001434">
    <property type="entry name" value="OmcB-like_DUF11"/>
</dbReference>
<dbReference type="PANTHER" id="PTHR39198:SF1">
    <property type="entry name" value="ALPHA-GALACTOSIDASE NEW3 DOMAIN-CONTAINING PROTEIN"/>
    <property type="match status" value="1"/>
</dbReference>
<geneLocation type="plasmid" evidence="4 5">
    <name>pTT27</name>
</geneLocation>
<proteinExistence type="predicted"/>
<dbReference type="Gene3D" id="2.60.40.740">
    <property type="match status" value="1"/>
</dbReference>
<name>Q53VY9_THET8</name>
<dbReference type="Proteomes" id="UP000000532">
    <property type="component" value="Plasmid pTT27"/>
</dbReference>
<evidence type="ECO:0000256" key="2">
    <source>
        <dbReference type="SAM" id="SignalP"/>
    </source>
</evidence>
<protein>
    <recommendedName>
        <fullName evidence="3">DUF11 domain-containing protein</fullName>
    </recommendedName>
</protein>
<gene>
    <name evidence="4" type="ordered locus">TTHB180</name>
</gene>
<feature type="signal peptide" evidence="2">
    <location>
        <begin position="1"/>
        <end position="20"/>
    </location>
</feature>
<dbReference type="KEGG" id="ttj:TTHB180"/>
<dbReference type="PATRIC" id="fig|300852.9.peg.2130"/>
<dbReference type="AlphaFoldDB" id="Q53VY9"/>
<feature type="chain" id="PRO_5004249030" description="DUF11 domain-containing protein" evidence="2">
    <location>
        <begin position="21"/>
        <end position="888"/>
    </location>
</feature>
<feature type="compositionally biased region" description="Polar residues" evidence="1">
    <location>
        <begin position="527"/>
        <end position="539"/>
    </location>
</feature>
<evidence type="ECO:0000313" key="5">
    <source>
        <dbReference type="Proteomes" id="UP000000532"/>
    </source>
</evidence>
<keyword evidence="5" id="KW-1185">Reference proteome</keyword>
<sequence length="888" mass="89743">MKRVGFISLLLALVLGLAYAMTPAGTAIQNQASASYIDSANQPRTATSNLVTTIVQQVYAFSITPNGTEPSPGQTKNALPGGQVVFSYVVTNNGNGTDTINLATAQGTADNFDLLSPTIYRDANCNGTLDAGETAPITGVTLGMGQSACVLVVATVPSSATGGQYGNLNLEGTSAGDATVTDTDNWARAAATTAAALTASKAASPAGSVSPGDTITYTISGQNVGGSPAYGISVTVDSTSKTGILIADTIPTGLTVSATPTGYAGAGTVTYVYDDGTGWKTLTSSDLPLTGNGTVKIGMLIEGTGDFFPVGAQYTFSFAATVPSAASAGTSYTNSATVQFDANGDGDAADSGETVTTNTTTNTVGASYNVAVGPYGYPEAGASGSYTAGGYAVARSGDTQTIASAYSGTTVVFRHTLKNTGNTADSFTLSFSGAPSGWACQLVADDLTTPISGPVGPIAAGGTYDFALKCAIPANYTTSSAVSLTVTATSVNDTAKSDTTTDTVNEVLLGYAVDLARKDHAGDGDPTNDNPPAQSANPGQTVYFPVEVYNAGNNPDSYTLSASVPTGWSVVFYPDTNCDGTPDGAPVTNTGIVNPGNKACFVAAVSVPAGTAPGANPVSFTATSTTVGTVSDTISTAVNVNLLAQVRLDPDRSGTVTSPGTITYTHTLLNNSNAPAYCDISGDGGSHGWTYQYSTDGTSWYGALADVYAAPNGGTQAIYVRVLVPAGEPVGRVDVNTVTARCDVTTGSPDNTYEATDTATETTTIVGGELRLQKSVDKATAYPGETLTYTIVAENIGTGDLKKVIVADPVPSYTTFVSVSATATGFSGTYTVLYSTDGTTWSTTAPTSVPTGGTVYVGVDTNGDNAITDADLMPPAARITITLQVQVQ</sequence>
<dbReference type="Pfam" id="PF01345">
    <property type="entry name" value="DUF11"/>
    <property type="match status" value="1"/>
</dbReference>